<name>A0A345MUR4_9VIRU</name>
<protein>
    <submittedName>
        <fullName evidence="2">Coat protein</fullName>
    </submittedName>
</protein>
<evidence type="ECO:0000313" key="3">
    <source>
        <dbReference type="Proteomes" id="UP000281467"/>
    </source>
</evidence>
<sequence length="258" mass="29289">MARYMQKRKRSTPFKRPSKRRRVVRKRYNGSTLKSSKIGGVTNMMYSRKRFNKRKYKNQLWNASFAQAKFRSSNSTSLNVSLDDAVTTKKITLVNMLNIGAEFNSYALVTDNNGTAVASTWVPEEMLTIRGGVFEMVLANNGTSQVRGRINRIWTKANAVTSYDNESVALSVTLQQYVTDWMDNFKLYDVKDFVIEAGSSYTYRYKLPVMRVNKTDVLSYHKCPCVVYELSNMLASATEAVSVVCSNNISFACDVITP</sequence>
<feature type="region of interest" description="Disordered" evidence="1">
    <location>
        <begin position="1"/>
        <end position="22"/>
    </location>
</feature>
<accession>A0A345MUR4</accession>
<reference evidence="2 3" key="1">
    <citation type="submission" date="2018-07" db="EMBL/GenBank/DDBJ databases">
        <title>Uncovering a Universe of Circular DNA Viruses in Animal Metagenomes.</title>
        <authorList>
            <person name="Tisza M."/>
            <person name="Buck C."/>
            <person name="Pastrana D."/>
            <person name="Welch N."/>
            <person name="Peretti A."/>
        </authorList>
    </citation>
    <scope>NUCLEOTIDE SEQUENCE [LARGE SCALE GENOMIC DNA]</scope>
    <source>
        <strain evidence="2">Ctbg966</strain>
    </source>
</reference>
<organism evidence="2 3">
    <name type="scientific">Cressdnaviricota sp</name>
    <dbReference type="NCBI Taxonomy" id="2748378"/>
    <lineage>
        <taxon>Viruses</taxon>
        <taxon>Monodnaviria</taxon>
        <taxon>Shotokuvirae</taxon>
        <taxon>Cressdnaviricota</taxon>
    </lineage>
</organism>
<keyword evidence="2" id="KW-0167">Capsid protein</keyword>
<keyword evidence="2" id="KW-0946">Virion</keyword>
<evidence type="ECO:0000256" key="1">
    <source>
        <dbReference type="SAM" id="MobiDB-lite"/>
    </source>
</evidence>
<dbReference type="GO" id="GO:0019028">
    <property type="term" value="C:viral capsid"/>
    <property type="evidence" value="ECO:0007669"/>
    <property type="project" value="UniProtKB-KW"/>
</dbReference>
<evidence type="ECO:0000313" key="2">
    <source>
        <dbReference type="EMBL" id="AXH75114.1"/>
    </source>
</evidence>
<proteinExistence type="predicted"/>
<dbReference type="EMBL" id="MH617097">
    <property type="protein sequence ID" value="AXH75114.1"/>
    <property type="molecule type" value="Genomic_DNA"/>
</dbReference>
<keyword evidence="3" id="KW-1185">Reference proteome</keyword>
<dbReference type="Proteomes" id="UP000281467">
    <property type="component" value="Segment"/>
</dbReference>